<evidence type="ECO:0000256" key="4">
    <source>
        <dbReference type="SAM" id="SignalP"/>
    </source>
</evidence>
<name>Q6AKI3_DESPS</name>
<dbReference type="eggNOG" id="COG1729">
    <property type="taxonomic scope" value="Bacteria"/>
</dbReference>
<dbReference type="HOGENOM" id="CLU_062187_0_0_7"/>
<dbReference type="STRING" id="177439.DP2413"/>
<feature type="coiled-coil region" evidence="2">
    <location>
        <begin position="34"/>
        <end position="169"/>
    </location>
</feature>
<dbReference type="InterPro" id="IPR011990">
    <property type="entry name" value="TPR-like_helical_dom_sf"/>
</dbReference>
<feature type="repeat" description="TPR" evidence="1">
    <location>
        <begin position="264"/>
        <end position="297"/>
    </location>
</feature>
<dbReference type="SUPFAM" id="SSF48452">
    <property type="entry name" value="TPR-like"/>
    <property type="match status" value="1"/>
</dbReference>
<feature type="signal peptide" evidence="4">
    <location>
        <begin position="1"/>
        <end position="21"/>
    </location>
</feature>
<protein>
    <submittedName>
        <fullName evidence="5">Uncharacterized protein</fullName>
    </submittedName>
</protein>
<dbReference type="Gene3D" id="1.25.40.10">
    <property type="entry name" value="Tetratricopeptide repeat domain"/>
    <property type="match status" value="1"/>
</dbReference>
<feature type="region of interest" description="Disordered" evidence="3">
    <location>
        <begin position="196"/>
        <end position="216"/>
    </location>
</feature>
<dbReference type="OrthoDB" id="13540at2"/>
<dbReference type="PROSITE" id="PS50005">
    <property type="entry name" value="TPR"/>
    <property type="match status" value="1"/>
</dbReference>
<proteinExistence type="predicted"/>
<dbReference type="EMBL" id="CR522870">
    <property type="protein sequence ID" value="CAG37142.1"/>
    <property type="molecule type" value="Genomic_DNA"/>
</dbReference>
<keyword evidence="6" id="KW-1185">Reference proteome</keyword>
<accession>Q6AKI3</accession>
<sequence>MKKKLLTMALCLGLAPLLSQCASQEEVQTLHYQLRVMNQKIENIKTESQRLTQKNQAASNSQLEQLDQEIMMLKNQLKATNEINNRLKQQNKDFEKNFSALTRQEAKKREKAIGQLRQDQEVKEKQLDFLKKKIAEQQDNVHAIQQARLRDAKRKAANAKNKADIRREQRKNIAQTGKSGYIKAETKKVMKPVKDSSFALREPSKRQQKVTSQQKTVAPDKVIAPTGAILIAKANTIFKENRLADAYTMFEEISQSNYDSKITAEALYMMGECRFYQKDYEDAVVRYQDLIRQYPDTPLSASSLLRQGNSFAKSLDKETSKMIYKKVIEKYPDSSQAIAATKELNK</sequence>
<dbReference type="SMART" id="SM00028">
    <property type="entry name" value="TPR"/>
    <property type="match status" value="2"/>
</dbReference>
<keyword evidence="4" id="KW-0732">Signal</keyword>
<feature type="chain" id="PRO_5004270607" evidence="4">
    <location>
        <begin position="22"/>
        <end position="346"/>
    </location>
</feature>
<dbReference type="AlphaFoldDB" id="Q6AKI3"/>
<dbReference type="KEGG" id="dps:DP2413"/>
<organism evidence="5 6">
    <name type="scientific">Desulfotalea psychrophila (strain LSv54 / DSM 12343)</name>
    <dbReference type="NCBI Taxonomy" id="177439"/>
    <lineage>
        <taxon>Bacteria</taxon>
        <taxon>Pseudomonadati</taxon>
        <taxon>Thermodesulfobacteriota</taxon>
        <taxon>Desulfobulbia</taxon>
        <taxon>Desulfobulbales</taxon>
        <taxon>Desulfocapsaceae</taxon>
        <taxon>Desulfotalea</taxon>
    </lineage>
</organism>
<reference evidence="6" key="1">
    <citation type="journal article" date="2004" name="Environ. Microbiol.">
        <title>The genome of Desulfotalea psychrophila, a sulfate-reducing bacterium from permanently cold Arctic sediments.</title>
        <authorList>
            <person name="Rabus R."/>
            <person name="Ruepp A."/>
            <person name="Frickey T."/>
            <person name="Rattei T."/>
            <person name="Fartmann B."/>
            <person name="Stark M."/>
            <person name="Bauer M."/>
            <person name="Zibat A."/>
            <person name="Lombardot T."/>
            <person name="Becker I."/>
            <person name="Amann J."/>
            <person name="Gellner K."/>
            <person name="Teeling H."/>
            <person name="Leuschner W.D."/>
            <person name="Gloeckner F.-O."/>
            <person name="Lupas A.N."/>
            <person name="Amann R."/>
            <person name="Klenk H.-P."/>
        </authorList>
    </citation>
    <scope>NUCLEOTIDE SEQUENCE [LARGE SCALE GENOMIC DNA]</scope>
    <source>
        <strain evidence="6">DSM 12343 / LSv54</strain>
    </source>
</reference>
<dbReference type="RefSeq" id="WP_011189654.1">
    <property type="nucleotide sequence ID" value="NC_006138.1"/>
</dbReference>
<evidence type="ECO:0000256" key="2">
    <source>
        <dbReference type="SAM" id="Coils"/>
    </source>
</evidence>
<dbReference type="InterPro" id="IPR019734">
    <property type="entry name" value="TPR_rpt"/>
</dbReference>
<dbReference type="Pfam" id="PF13174">
    <property type="entry name" value="TPR_6"/>
    <property type="match status" value="2"/>
</dbReference>
<evidence type="ECO:0000256" key="3">
    <source>
        <dbReference type="SAM" id="MobiDB-lite"/>
    </source>
</evidence>
<gene>
    <name evidence="5" type="ordered locus">DP2413</name>
</gene>
<evidence type="ECO:0000256" key="1">
    <source>
        <dbReference type="PROSITE-ProRule" id="PRU00339"/>
    </source>
</evidence>
<keyword evidence="1" id="KW-0802">TPR repeat</keyword>
<evidence type="ECO:0000313" key="5">
    <source>
        <dbReference type="EMBL" id="CAG37142.1"/>
    </source>
</evidence>
<evidence type="ECO:0000313" key="6">
    <source>
        <dbReference type="Proteomes" id="UP000000602"/>
    </source>
</evidence>
<keyword evidence="2" id="KW-0175">Coiled coil</keyword>
<dbReference type="Proteomes" id="UP000000602">
    <property type="component" value="Chromosome"/>
</dbReference>